<protein>
    <submittedName>
        <fullName evidence="1">Uncharacterized protein</fullName>
    </submittedName>
</protein>
<evidence type="ECO:0000313" key="1">
    <source>
        <dbReference type="EMBL" id="KAJ2775731.1"/>
    </source>
</evidence>
<dbReference type="EMBL" id="JANBUJ010000003">
    <property type="protein sequence ID" value="KAJ2775731.1"/>
    <property type="molecule type" value="Genomic_DNA"/>
</dbReference>
<evidence type="ECO:0000313" key="2">
    <source>
        <dbReference type="Proteomes" id="UP001140234"/>
    </source>
</evidence>
<name>A0ACC1K8X2_9FUNG</name>
<gene>
    <name evidence="1" type="ORF">IWQ57_000232</name>
</gene>
<dbReference type="Proteomes" id="UP001140234">
    <property type="component" value="Unassembled WGS sequence"/>
</dbReference>
<accession>A0ACC1K8X2</accession>
<reference evidence="1" key="1">
    <citation type="submission" date="2022-07" db="EMBL/GenBank/DDBJ databases">
        <title>Phylogenomic reconstructions and comparative analyses of Kickxellomycotina fungi.</title>
        <authorList>
            <person name="Reynolds N.K."/>
            <person name="Stajich J.E."/>
            <person name="Barry K."/>
            <person name="Grigoriev I.V."/>
            <person name="Crous P."/>
            <person name="Smith M.E."/>
        </authorList>
    </citation>
    <scope>NUCLEOTIDE SEQUENCE</scope>
    <source>
        <strain evidence="1">CBS 109366</strain>
    </source>
</reference>
<organism evidence="1 2">
    <name type="scientific">Coemansia nantahalensis</name>
    <dbReference type="NCBI Taxonomy" id="2789366"/>
    <lineage>
        <taxon>Eukaryota</taxon>
        <taxon>Fungi</taxon>
        <taxon>Fungi incertae sedis</taxon>
        <taxon>Zoopagomycota</taxon>
        <taxon>Kickxellomycotina</taxon>
        <taxon>Kickxellomycetes</taxon>
        <taxon>Kickxellales</taxon>
        <taxon>Kickxellaceae</taxon>
        <taxon>Coemansia</taxon>
    </lineage>
</organism>
<comment type="caution">
    <text evidence="1">The sequence shown here is derived from an EMBL/GenBank/DDBJ whole genome shotgun (WGS) entry which is preliminary data.</text>
</comment>
<sequence>MVIGYGSTRDRLSLYASGDGGVAEMALQVPDEIAFCFVLFEGSRVLVTHKEVAEFFSHHDVTVNTSKPSELTPTMLRDKTRHLSMKAVPMKTGSLSRSESLQNPKLRGSVWHQRSNGSSLPSSPLGTSFGPDTTALKDASGISIIPEEEPSAETAAERAVVAAPEESLESEVHQESRAPQEPDVLPAEDPACPDPEAPAAPAVTGSDGNNGKLPLPVPPISLQDTGPRCTTKDRCACF</sequence>
<proteinExistence type="predicted"/>
<keyword evidence="2" id="KW-1185">Reference proteome</keyword>